<dbReference type="PANTHER" id="PTHR30290:SF10">
    <property type="entry name" value="PERIPLASMIC OLIGOPEPTIDE-BINDING PROTEIN-RELATED"/>
    <property type="match status" value="1"/>
</dbReference>
<dbReference type="PATRIC" id="fig|87541.4.peg.637"/>
<keyword evidence="5" id="KW-0653">Protein transport</keyword>
<gene>
    <name evidence="7" type="ORF">HMPREF3187_00637</name>
</gene>
<dbReference type="Proteomes" id="UP000070422">
    <property type="component" value="Unassembled WGS sequence"/>
</dbReference>
<dbReference type="GO" id="GO:0030288">
    <property type="term" value="C:outer membrane-bounded periplasmic space"/>
    <property type="evidence" value="ECO:0007669"/>
    <property type="project" value="UniProtKB-ARBA"/>
</dbReference>
<dbReference type="PIRSF" id="PIRSF002741">
    <property type="entry name" value="MppA"/>
    <property type="match status" value="1"/>
</dbReference>
<comment type="similarity">
    <text evidence="2">Belongs to the bacterial solute-binding protein 5 family.</text>
</comment>
<reference evidence="7 8" key="1">
    <citation type="submission" date="2016-01" db="EMBL/GenBank/DDBJ databases">
        <authorList>
            <person name="Oliw E.H."/>
        </authorList>
    </citation>
    <scope>NUCLEOTIDE SEQUENCE [LARGE SCALE GENOMIC DNA]</scope>
    <source>
        <strain evidence="7 8">KA00635</strain>
    </source>
</reference>
<evidence type="ECO:0000256" key="5">
    <source>
        <dbReference type="ARBA" id="ARBA00022856"/>
    </source>
</evidence>
<evidence type="ECO:0000256" key="4">
    <source>
        <dbReference type="ARBA" id="ARBA00022729"/>
    </source>
</evidence>
<dbReference type="AlphaFoldDB" id="A0A133Y246"/>
<keyword evidence="4" id="KW-0732">Signal</keyword>
<dbReference type="InterPro" id="IPR000914">
    <property type="entry name" value="SBP_5_dom"/>
</dbReference>
<evidence type="ECO:0000313" key="8">
    <source>
        <dbReference type="Proteomes" id="UP000070422"/>
    </source>
</evidence>
<comment type="subcellular location">
    <subcellularLocation>
        <location evidence="1">Cell envelope</location>
    </subcellularLocation>
</comment>
<dbReference type="InterPro" id="IPR030678">
    <property type="entry name" value="Peptide/Ni-bd"/>
</dbReference>
<dbReference type="SUPFAM" id="SSF53850">
    <property type="entry name" value="Periplasmic binding protein-like II"/>
    <property type="match status" value="1"/>
</dbReference>
<feature type="domain" description="Solute-binding protein family 5" evidence="6">
    <location>
        <begin position="89"/>
        <end position="472"/>
    </location>
</feature>
<dbReference type="STRING" id="87541.AWM71_01840"/>
<dbReference type="InterPro" id="IPR039424">
    <property type="entry name" value="SBP_5"/>
</dbReference>
<sequence length="558" mass="61879">MGVIFASVIQEEIGGIYMKLRKYALTFLAGTALGLAGCGGGNSSKMDVVNRTELQEMSTLDSTLSQDTTSGNFIGQVQAGLYWEDEKNQPQPDLATELPKVSEDGLTHTIKMRQDAKWSNGDKITAHDFVYAIHRLADPKVGAAYSYLLDGFENSEEVLAGKAPVDKIGVKALDDYTIEIKLSKPLPYLNHLLAFCCFSPLNQKFVEEKGDRYGTSSDNSIASGPFQVTDWDGTGLKFKLKKNPNFYNADKVKLNEINVQVIKENATAANLFENGEVDNALLRGEVVKQYKGNPSLQYRPQASTYYIQMNHEHPALKNKDFRQAIAHAINNEELANKIKADGSTAISTFIPRDFIFNPETGADFVDDVNIPSAYDVNKAKEKWEKAKAELGKSEISVKLLCSDDEGSKKVGEYIQGQIQNTLSGVHVDLVTLPGKNRIAKVNNKDYDMALSGWSADYADASNFFDLFKTGNAYNRSNYSNAQYDALLKKASIQDAENPAARWQDFLQAQKLFTEDVPAVVLYQAKDAELRNPRVKGIVYRSGGVDFDYRSAYIDKDAK</sequence>
<dbReference type="Gene3D" id="3.40.190.10">
    <property type="entry name" value="Periplasmic binding protein-like II"/>
    <property type="match status" value="1"/>
</dbReference>
<evidence type="ECO:0000313" key="7">
    <source>
        <dbReference type="EMBL" id="KXB37282.1"/>
    </source>
</evidence>
<dbReference type="EMBL" id="LSCQ01000028">
    <property type="protein sequence ID" value="KXB37282.1"/>
    <property type="molecule type" value="Genomic_DNA"/>
</dbReference>
<proteinExistence type="inferred from homology"/>
<dbReference type="Gene3D" id="3.10.105.10">
    <property type="entry name" value="Dipeptide-binding Protein, Domain 3"/>
    <property type="match status" value="1"/>
</dbReference>
<dbReference type="GO" id="GO:0043190">
    <property type="term" value="C:ATP-binding cassette (ABC) transporter complex"/>
    <property type="evidence" value="ECO:0007669"/>
    <property type="project" value="InterPro"/>
</dbReference>
<evidence type="ECO:0000256" key="2">
    <source>
        <dbReference type="ARBA" id="ARBA00005695"/>
    </source>
</evidence>
<dbReference type="FunFam" id="3.10.105.10:FF:000001">
    <property type="entry name" value="Oligopeptide ABC transporter, oligopeptide-binding protein"/>
    <property type="match status" value="1"/>
</dbReference>
<evidence type="ECO:0000259" key="6">
    <source>
        <dbReference type="Pfam" id="PF00496"/>
    </source>
</evidence>
<accession>A0A133Y246</accession>
<protein>
    <submittedName>
        <fullName evidence="7">ABC transporter, substrate-binding protein, family 5</fullName>
    </submittedName>
</protein>
<dbReference type="Gene3D" id="3.90.76.10">
    <property type="entry name" value="Dipeptide-binding Protein, Domain 1"/>
    <property type="match status" value="1"/>
</dbReference>
<keyword evidence="3" id="KW-0813">Transport</keyword>
<evidence type="ECO:0000256" key="1">
    <source>
        <dbReference type="ARBA" id="ARBA00004196"/>
    </source>
</evidence>
<dbReference type="GO" id="GO:1904680">
    <property type="term" value="F:peptide transmembrane transporter activity"/>
    <property type="evidence" value="ECO:0007669"/>
    <property type="project" value="TreeGrafter"/>
</dbReference>
<organism evidence="7 8">
    <name type="scientific">Aerococcus christensenii</name>
    <dbReference type="NCBI Taxonomy" id="87541"/>
    <lineage>
        <taxon>Bacteria</taxon>
        <taxon>Bacillati</taxon>
        <taxon>Bacillota</taxon>
        <taxon>Bacilli</taxon>
        <taxon>Lactobacillales</taxon>
        <taxon>Aerococcaceae</taxon>
        <taxon>Aerococcus</taxon>
    </lineage>
</organism>
<dbReference type="Pfam" id="PF00496">
    <property type="entry name" value="SBP_bac_5"/>
    <property type="match status" value="1"/>
</dbReference>
<dbReference type="FunFam" id="3.90.76.10:FF:000001">
    <property type="entry name" value="Oligopeptide ABC transporter substrate-binding protein"/>
    <property type="match status" value="1"/>
</dbReference>
<keyword evidence="5" id="KW-0571">Peptide transport</keyword>
<name>A0A133Y246_9LACT</name>
<evidence type="ECO:0000256" key="3">
    <source>
        <dbReference type="ARBA" id="ARBA00022448"/>
    </source>
</evidence>
<dbReference type="PANTHER" id="PTHR30290">
    <property type="entry name" value="PERIPLASMIC BINDING COMPONENT OF ABC TRANSPORTER"/>
    <property type="match status" value="1"/>
</dbReference>
<dbReference type="GO" id="GO:0015833">
    <property type="term" value="P:peptide transport"/>
    <property type="evidence" value="ECO:0007669"/>
    <property type="project" value="UniProtKB-KW"/>
</dbReference>
<comment type="caution">
    <text evidence="7">The sequence shown here is derived from an EMBL/GenBank/DDBJ whole genome shotgun (WGS) entry which is preliminary data.</text>
</comment>
<dbReference type="CDD" id="cd08504">
    <property type="entry name" value="PBP2_OppA"/>
    <property type="match status" value="1"/>
</dbReference>